<protein>
    <submittedName>
        <fullName evidence="1">Uncharacterized protein</fullName>
    </submittedName>
</protein>
<organism evidence="1 2">
    <name type="scientific">Rotaria socialis</name>
    <dbReference type="NCBI Taxonomy" id="392032"/>
    <lineage>
        <taxon>Eukaryota</taxon>
        <taxon>Metazoa</taxon>
        <taxon>Spiralia</taxon>
        <taxon>Gnathifera</taxon>
        <taxon>Rotifera</taxon>
        <taxon>Eurotatoria</taxon>
        <taxon>Bdelloidea</taxon>
        <taxon>Philodinida</taxon>
        <taxon>Philodinidae</taxon>
        <taxon>Rotaria</taxon>
    </lineage>
</organism>
<dbReference type="AlphaFoldDB" id="A0A822D293"/>
<name>A0A822D293_9BILA</name>
<proteinExistence type="predicted"/>
<dbReference type="EMBL" id="CAJOBR010055410">
    <property type="protein sequence ID" value="CAF5060493.1"/>
    <property type="molecule type" value="Genomic_DNA"/>
</dbReference>
<dbReference type="Proteomes" id="UP000663848">
    <property type="component" value="Unassembled WGS sequence"/>
</dbReference>
<comment type="caution">
    <text evidence="1">The sequence shown here is derived from an EMBL/GenBank/DDBJ whole genome shotgun (WGS) entry which is preliminary data.</text>
</comment>
<feature type="non-terminal residue" evidence="1">
    <location>
        <position position="66"/>
    </location>
</feature>
<reference evidence="1" key="1">
    <citation type="submission" date="2021-02" db="EMBL/GenBank/DDBJ databases">
        <authorList>
            <person name="Nowell W R."/>
        </authorList>
    </citation>
    <scope>NUCLEOTIDE SEQUENCE</scope>
</reference>
<evidence type="ECO:0000313" key="1">
    <source>
        <dbReference type="EMBL" id="CAF5060493.1"/>
    </source>
</evidence>
<sequence length="66" mass="7432">MPTEKTVVLVDGEARPRLIPSTRFTLALLVFFAFIVQYSQRVNLPIGIVCMIDRPEKINSNLTLNA</sequence>
<evidence type="ECO:0000313" key="2">
    <source>
        <dbReference type="Proteomes" id="UP000663848"/>
    </source>
</evidence>
<accession>A0A822D293</accession>
<gene>
    <name evidence="1" type="ORF">QYT958_LOCUS42621</name>
</gene>